<dbReference type="InterPro" id="IPR046848">
    <property type="entry name" value="E_motif"/>
</dbReference>
<evidence type="ECO:0000313" key="3">
    <source>
        <dbReference type="EMBL" id="WMV08320.1"/>
    </source>
</evidence>
<evidence type="ECO:0008006" key="5">
    <source>
        <dbReference type="Google" id="ProtNLM"/>
    </source>
</evidence>
<dbReference type="Gene3D" id="1.25.40.10">
    <property type="entry name" value="Tetratricopeptide repeat domain"/>
    <property type="match status" value="3"/>
</dbReference>
<proteinExistence type="predicted"/>
<dbReference type="GO" id="GO:0003723">
    <property type="term" value="F:RNA binding"/>
    <property type="evidence" value="ECO:0007669"/>
    <property type="project" value="InterPro"/>
</dbReference>
<dbReference type="FunFam" id="1.25.40.10:FF:000090">
    <property type="entry name" value="Pentatricopeptide repeat-containing protein, chloroplastic"/>
    <property type="match status" value="1"/>
</dbReference>
<dbReference type="Pfam" id="PF01535">
    <property type="entry name" value="PPR"/>
    <property type="match status" value="1"/>
</dbReference>
<evidence type="ECO:0000256" key="2">
    <source>
        <dbReference type="PROSITE-ProRule" id="PRU00708"/>
    </source>
</evidence>
<dbReference type="InterPro" id="IPR002885">
    <property type="entry name" value="PPR_rpt"/>
</dbReference>
<evidence type="ECO:0000313" key="4">
    <source>
        <dbReference type="Proteomes" id="UP001234989"/>
    </source>
</evidence>
<organism evidence="3 4">
    <name type="scientific">Solanum verrucosum</name>
    <dbReference type="NCBI Taxonomy" id="315347"/>
    <lineage>
        <taxon>Eukaryota</taxon>
        <taxon>Viridiplantae</taxon>
        <taxon>Streptophyta</taxon>
        <taxon>Embryophyta</taxon>
        <taxon>Tracheophyta</taxon>
        <taxon>Spermatophyta</taxon>
        <taxon>Magnoliopsida</taxon>
        <taxon>eudicotyledons</taxon>
        <taxon>Gunneridae</taxon>
        <taxon>Pentapetalae</taxon>
        <taxon>asterids</taxon>
        <taxon>lamiids</taxon>
        <taxon>Solanales</taxon>
        <taxon>Solanaceae</taxon>
        <taxon>Solanoideae</taxon>
        <taxon>Solaneae</taxon>
        <taxon>Solanum</taxon>
    </lineage>
</organism>
<feature type="repeat" description="PPR" evidence="2">
    <location>
        <begin position="228"/>
        <end position="262"/>
    </location>
</feature>
<dbReference type="PROSITE" id="PS51375">
    <property type="entry name" value="PPR"/>
    <property type="match status" value="1"/>
</dbReference>
<keyword evidence="4" id="KW-1185">Reference proteome</keyword>
<evidence type="ECO:0000256" key="1">
    <source>
        <dbReference type="ARBA" id="ARBA00022737"/>
    </source>
</evidence>
<dbReference type="InterPro" id="IPR011990">
    <property type="entry name" value="TPR-like_helical_dom_sf"/>
</dbReference>
<dbReference type="Proteomes" id="UP001234989">
    <property type="component" value="Chromosome 1"/>
</dbReference>
<dbReference type="EMBL" id="CP133612">
    <property type="protein sequence ID" value="WMV08320.1"/>
    <property type="molecule type" value="Genomic_DNA"/>
</dbReference>
<dbReference type="NCBIfam" id="TIGR00756">
    <property type="entry name" value="PPR"/>
    <property type="match status" value="2"/>
</dbReference>
<reference evidence="3" key="1">
    <citation type="submission" date="2023-08" db="EMBL/GenBank/DDBJ databases">
        <title>A de novo genome assembly of Solanum verrucosum Schlechtendal, a Mexican diploid species geographically isolated from the other diploid A-genome species in potato relatives.</title>
        <authorList>
            <person name="Hosaka K."/>
        </authorList>
    </citation>
    <scope>NUCLEOTIDE SEQUENCE</scope>
    <source>
        <tissue evidence="3">Young leaves</tissue>
    </source>
</reference>
<name>A0AAF0TCM7_SOLVR</name>
<sequence length="418" mass="46740">MTSHQIESLFQRSKSIIHLLQLHSLFIKTAIHHDEYRLSQFISLSSSISLQFTRTIFDNSPIIPSIFAWNTMMRAYSQVESLKLFKQFQKIRLKPDRFTFPIVLKVSGHCLMIGTGGSLHSMAVKSGFGSDLHVNNTILRINLPSDALILFQYMKLANEKPNSVTLVSLLGACTRILNIRLGKCIHSHIVTSGIELHVELETTLLGMYAKCGHIQQAFRIFNLMGDKNLQTWTIMISGLADHGHGEEAVSLFARMEESGFRPDSLSFSAILYACSHIGFVDAGREYFEKMASIYNIRPTMEHYGCMVDMFGRAGELEEAYDIIRSMPIEPNSVILRSFISACKHHGHIPGAEENIREILLKIEPDLGSNYVLASSLSYLFGYCSDANSLRLAMKAKGIKKYPGSSWVQSLGSSSEGSS</sequence>
<accession>A0AAF0TCM7</accession>
<gene>
    <name evidence="3" type="ORF">MTR67_001705</name>
</gene>
<keyword evidence="1" id="KW-0677">Repeat</keyword>
<dbReference type="GO" id="GO:0009451">
    <property type="term" value="P:RNA modification"/>
    <property type="evidence" value="ECO:0007669"/>
    <property type="project" value="InterPro"/>
</dbReference>
<dbReference type="PANTHER" id="PTHR47926">
    <property type="entry name" value="PENTATRICOPEPTIDE REPEAT-CONTAINING PROTEIN"/>
    <property type="match status" value="1"/>
</dbReference>
<dbReference type="PANTHER" id="PTHR47926:SF436">
    <property type="entry name" value="PENTATRICOPEPTIDE REPEAT-CONTAINING PROTEIN ELI1, CHLOROPLASTIC-LIKE ISOFORM X2"/>
    <property type="match status" value="1"/>
</dbReference>
<dbReference type="Pfam" id="PF20431">
    <property type="entry name" value="E_motif"/>
    <property type="match status" value="1"/>
</dbReference>
<dbReference type="AlphaFoldDB" id="A0AAF0TCM7"/>
<dbReference type="Pfam" id="PF13041">
    <property type="entry name" value="PPR_2"/>
    <property type="match status" value="1"/>
</dbReference>
<protein>
    <recommendedName>
        <fullName evidence="5">Pentatricopeptide repeat-containing protein</fullName>
    </recommendedName>
</protein>
<dbReference type="InterPro" id="IPR046960">
    <property type="entry name" value="PPR_At4g14850-like_plant"/>
</dbReference>